<accession>A0A8T0XFK7</accession>
<proteinExistence type="predicted"/>
<dbReference type="EMBL" id="CM029037">
    <property type="protein sequence ID" value="KAG2656696.1"/>
    <property type="molecule type" value="Genomic_DNA"/>
</dbReference>
<gene>
    <name evidence="1" type="ORF">PVAP13_1KG102754</name>
</gene>
<dbReference type="Proteomes" id="UP000823388">
    <property type="component" value="Chromosome 1K"/>
</dbReference>
<dbReference type="PANTHER" id="PTHR13617:SF14">
    <property type="entry name" value="PROTEIN ABHD18"/>
    <property type="match status" value="1"/>
</dbReference>
<dbReference type="InterPro" id="IPR019149">
    <property type="entry name" value="ABHD18"/>
</dbReference>
<evidence type="ECO:0008006" key="3">
    <source>
        <dbReference type="Google" id="ProtNLM"/>
    </source>
</evidence>
<evidence type="ECO:0000313" key="1">
    <source>
        <dbReference type="EMBL" id="KAG2656696.1"/>
    </source>
</evidence>
<dbReference type="PANTHER" id="PTHR13617">
    <property type="entry name" value="PROTEIN ABHD18"/>
    <property type="match status" value="1"/>
</dbReference>
<dbReference type="Gene3D" id="3.40.50.1820">
    <property type="entry name" value="alpha/beta hydrolase"/>
    <property type="match status" value="1"/>
</dbReference>
<keyword evidence="2" id="KW-1185">Reference proteome</keyword>
<reference evidence="1 2" key="1">
    <citation type="submission" date="2020-05" db="EMBL/GenBank/DDBJ databases">
        <title>WGS assembly of Panicum virgatum.</title>
        <authorList>
            <person name="Lovell J.T."/>
            <person name="Jenkins J."/>
            <person name="Shu S."/>
            <person name="Juenger T.E."/>
            <person name="Schmutz J."/>
        </authorList>
    </citation>
    <scope>NUCLEOTIDE SEQUENCE [LARGE SCALE GENOMIC DNA]</scope>
    <source>
        <strain evidence="2">cv. AP13</strain>
    </source>
</reference>
<dbReference type="SUPFAM" id="SSF53474">
    <property type="entry name" value="alpha/beta-Hydrolases"/>
    <property type="match status" value="1"/>
</dbReference>
<dbReference type="InterPro" id="IPR029058">
    <property type="entry name" value="AB_hydrolase_fold"/>
</dbReference>
<dbReference type="OrthoDB" id="9987145at2759"/>
<evidence type="ECO:0000313" key="2">
    <source>
        <dbReference type="Proteomes" id="UP000823388"/>
    </source>
</evidence>
<organism evidence="1 2">
    <name type="scientific">Panicum virgatum</name>
    <name type="common">Blackwell switchgrass</name>
    <dbReference type="NCBI Taxonomy" id="38727"/>
    <lineage>
        <taxon>Eukaryota</taxon>
        <taxon>Viridiplantae</taxon>
        <taxon>Streptophyta</taxon>
        <taxon>Embryophyta</taxon>
        <taxon>Tracheophyta</taxon>
        <taxon>Spermatophyta</taxon>
        <taxon>Magnoliopsida</taxon>
        <taxon>Liliopsida</taxon>
        <taxon>Poales</taxon>
        <taxon>Poaceae</taxon>
        <taxon>PACMAD clade</taxon>
        <taxon>Panicoideae</taxon>
        <taxon>Panicodae</taxon>
        <taxon>Paniceae</taxon>
        <taxon>Panicinae</taxon>
        <taxon>Panicum</taxon>
        <taxon>Panicum sect. Hiantes</taxon>
    </lineage>
</organism>
<name>A0A8T0XFK7_PANVG</name>
<comment type="caution">
    <text evidence="1">The sequence shown here is derived from an EMBL/GenBank/DDBJ whole genome shotgun (WGS) entry which is preliminary data.</text>
</comment>
<protein>
    <recommendedName>
        <fullName evidence="3">Protein ABHD18</fullName>
    </recommendedName>
</protein>
<sequence>MAREAGPFPRLPFPVWLAAPSGPPTPLPPPLPSAELDGGRWSHLLLFRPRLPFHRLGPCITAAATRTAQLVPARRSRCTPPPHLCFSPPFPSLSIYLLSWCSVPGGGDLASGGAIRSLQRRAPTRHILVPVIFSYILRPEESVLFNQWLNMVSVNLGLVHYVLDHIYGTLLHRTKLGTPFFSKGWGGTKLDLLERMVKQLFPEAHCQNWPPTAVHPMWKTVWETNSSCLREGVFRTTCDERLIDALPPESHNARVAFLTPKNITPEKMACVVHLAGTGDHTFERRLRLGGPLLKNNIATMVLESPYYGQRRPSMQRGAKLQCVSDLLLLGKATIDEARSLLYWLQTEAGYGKMGICGLSMGGVHAAMVGSLHPTPIATLPFLAPHSAVVPFCEGVYKYATAWDVLREDAAAITQDVTSLTEDAAQKTGITIEQVRDRLRSVLSLTDVTRFPVPKNPQAVIFVGATDDGYIPRHSVMELQKAWPGSEVRWVTGGHVSSFFLHNDAFRKAIVDALDRL</sequence>
<dbReference type="AlphaFoldDB" id="A0A8T0XFK7"/>
<dbReference type="Pfam" id="PF09752">
    <property type="entry name" value="ABHD18"/>
    <property type="match status" value="1"/>
</dbReference>